<sequence length="40" mass="4613">MRWDDVQFTRGYDKWQAYGQSKTANALFAVQLDAFGRDVG</sequence>
<accession>X1HXS6</accession>
<proteinExistence type="predicted"/>
<protein>
    <submittedName>
        <fullName evidence="1">Uncharacterized protein</fullName>
    </submittedName>
</protein>
<dbReference type="AlphaFoldDB" id="X1HXS6"/>
<name>X1HXS6_9ZZZZ</name>
<gene>
    <name evidence="1" type="ORF">S03H2_27150</name>
</gene>
<feature type="non-terminal residue" evidence="1">
    <location>
        <position position="40"/>
    </location>
</feature>
<evidence type="ECO:0000313" key="1">
    <source>
        <dbReference type="EMBL" id="GAH58619.1"/>
    </source>
</evidence>
<organism evidence="1">
    <name type="scientific">marine sediment metagenome</name>
    <dbReference type="NCBI Taxonomy" id="412755"/>
    <lineage>
        <taxon>unclassified sequences</taxon>
        <taxon>metagenomes</taxon>
        <taxon>ecological metagenomes</taxon>
    </lineage>
</organism>
<reference evidence="1" key="1">
    <citation type="journal article" date="2014" name="Front. Microbiol.">
        <title>High frequency of phylogenetically diverse reductive dehalogenase-homologous genes in deep subseafloor sedimentary metagenomes.</title>
        <authorList>
            <person name="Kawai M."/>
            <person name="Futagami T."/>
            <person name="Toyoda A."/>
            <person name="Takaki Y."/>
            <person name="Nishi S."/>
            <person name="Hori S."/>
            <person name="Arai W."/>
            <person name="Tsubouchi T."/>
            <person name="Morono Y."/>
            <person name="Uchiyama I."/>
            <person name="Ito T."/>
            <person name="Fujiyama A."/>
            <person name="Inagaki F."/>
            <person name="Takami H."/>
        </authorList>
    </citation>
    <scope>NUCLEOTIDE SEQUENCE</scope>
    <source>
        <strain evidence="1">Expedition CK06-06</strain>
    </source>
</reference>
<dbReference type="EMBL" id="BARU01016120">
    <property type="protein sequence ID" value="GAH58619.1"/>
    <property type="molecule type" value="Genomic_DNA"/>
</dbReference>
<comment type="caution">
    <text evidence="1">The sequence shown here is derived from an EMBL/GenBank/DDBJ whole genome shotgun (WGS) entry which is preliminary data.</text>
</comment>